<dbReference type="InterPro" id="IPR003849">
    <property type="entry name" value="Preprotein_translocase_YajC"/>
</dbReference>
<dbReference type="Pfam" id="PF02699">
    <property type="entry name" value="YajC"/>
    <property type="match status" value="1"/>
</dbReference>
<evidence type="ECO:0000313" key="12">
    <source>
        <dbReference type="Proteomes" id="UP000419017"/>
    </source>
</evidence>
<evidence type="ECO:0000256" key="9">
    <source>
        <dbReference type="ARBA" id="ARBA00023136"/>
    </source>
</evidence>
<evidence type="ECO:0000256" key="1">
    <source>
        <dbReference type="ARBA" id="ARBA00004162"/>
    </source>
</evidence>
<evidence type="ECO:0000256" key="4">
    <source>
        <dbReference type="ARBA" id="ARBA00022475"/>
    </source>
</evidence>
<keyword evidence="8" id="KW-0811">Translocation</keyword>
<sequence length="85" mass="9483">MNSSMFIIVYVVLLLLLFLPIWLSNRSKKKKFNDMLNNLKVGDKIITIGGIYGTVSKINENDIQIQIAKGVSMTITKGAIARVVE</sequence>
<evidence type="ECO:0000313" key="11">
    <source>
        <dbReference type="EMBL" id="VWL85315.1"/>
    </source>
</evidence>
<keyword evidence="7 10" id="KW-1133">Transmembrane helix</keyword>
<dbReference type="RefSeq" id="WP_156683322.1">
    <property type="nucleotide sequence ID" value="NZ_CABWIB010000001.1"/>
</dbReference>
<comment type="subcellular location">
    <subcellularLocation>
        <location evidence="1">Cell membrane</location>
        <topology evidence="1">Single-pass membrane protein</topology>
    </subcellularLocation>
</comment>
<reference evidence="11 12" key="1">
    <citation type="submission" date="2019-10" db="EMBL/GenBank/DDBJ databases">
        <authorList>
            <person name="Blom J."/>
        </authorList>
    </citation>
    <scope>NUCLEOTIDE SEQUENCE [LARGE SCALE GENOMIC DNA]</scope>
    <source>
        <strain evidence="11 12">ES3154-GLU</strain>
    </source>
</reference>
<keyword evidence="12" id="KW-1185">Reference proteome</keyword>
<dbReference type="GO" id="GO:0005886">
    <property type="term" value="C:plasma membrane"/>
    <property type="evidence" value="ECO:0007669"/>
    <property type="project" value="UniProtKB-SubCell"/>
</dbReference>
<keyword evidence="5 10" id="KW-0812">Transmembrane</keyword>
<dbReference type="PANTHER" id="PTHR33909:SF1">
    <property type="entry name" value="SEC TRANSLOCON ACCESSORY COMPLEX SUBUNIT YAJC"/>
    <property type="match status" value="1"/>
</dbReference>
<dbReference type="EMBL" id="CABWIB010000001">
    <property type="protein sequence ID" value="VWL85315.1"/>
    <property type="molecule type" value="Genomic_DNA"/>
</dbReference>
<dbReference type="SMART" id="SM01323">
    <property type="entry name" value="YajC"/>
    <property type="match status" value="1"/>
</dbReference>
<name>A0A6I8M930_9FUSO</name>
<dbReference type="NCBIfam" id="TIGR00739">
    <property type="entry name" value="yajC"/>
    <property type="match status" value="1"/>
</dbReference>
<proteinExistence type="inferred from homology"/>
<dbReference type="PANTHER" id="PTHR33909">
    <property type="entry name" value="SEC TRANSLOCON ACCESSORY COMPLEX SUBUNIT YAJC"/>
    <property type="match status" value="1"/>
</dbReference>
<organism evidence="11 12">
    <name type="scientific">Oceanivirga miroungae</name>
    <dbReference type="NCBI Taxonomy" id="1130046"/>
    <lineage>
        <taxon>Bacteria</taxon>
        <taxon>Fusobacteriati</taxon>
        <taxon>Fusobacteriota</taxon>
        <taxon>Fusobacteriia</taxon>
        <taxon>Fusobacteriales</taxon>
        <taxon>Leptotrichiaceae</taxon>
        <taxon>Oceanivirga</taxon>
    </lineage>
</organism>
<dbReference type="AlphaFoldDB" id="A0A6I8M930"/>
<evidence type="ECO:0000256" key="7">
    <source>
        <dbReference type="ARBA" id="ARBA00022989"/>
    </source>
</evidence>
<accession>A0A6I8M930</accession>
<evidence type="ECO:0000256" key="3">
    <source>
        <dbReference type="ARBA" id="ARBA00022448"/>
    </source>
</evidence>
<gene>
    <name evidence="11" type="ORF">OMES3154_00599</name>
</gene>
<dbReference type="Proteomes" id="UP000419017">
    <property type="component" value="Unassembled WGS sequence"/>
</dbReference>
<comment type="similarity">
    <text evidence="2">Belongs to the YajC family.</text>
</comment>
<evidence type="ECO:0000256" key="2">
    <source>
        <dbReference type="ARBA" id="ARBA00006742"/>
    </source>
</evidence>
<dbReference type="GO" id="GO:0015031">
    <property type="term" value="P:protein transport"/>
    <property type="evidence" value="ECO:0007669"/>
    <property type="project" value="UniProtKB-KW"/>
</dbReference>
<protein>
    <submittedName>
        <fullName evidence="11">Preprotein translocase subunit YajC</fullName>
    </submittedName>
</protein>
<keyword evidence="9 10" id="KW-0472">Membrane</keyword>
<keyword evidence="6" id="KW-0653">Protein transport</keyword>
<evidence type="ECO:0000256" key="5">
    <source>
        <dbReference type="ARBA" id="ARBA00022692"/>
    </source>
</evidence>
<keyword evidence="3" id="KW-0813">Transport</keyword>
<keyword evidence="4" id="KW-1003">Cell membrane</keyword>
<evidence type="ECO:0000256" key="6">
    <source>
        <dbReference type="ARBA" id="ARBA00022927"/>
    </source>
</evidence>
<evidence type="ECO:0000256" key="10">
    <source>
        <dbReference type="SAM" id="Phobius"/>
    </source>
</evidence>
<evidence type="ECO:0000256" key="8">
    <source>
        <dbReference type="ARBA" id="ARBA00023010"/>
    </source>
</evidence>
<feature type="transmembrane region" description="Helical" evidence="10">
    <location>
        <begin position="6"/>
        <end position="23"/>
    </location>
</feature>